<dbReference type="GeneID" id="77934773"/>
<dbReference type="KEGG" id="vg:77934773"/>
<proteinExistence type="predicted"/>
<accession>A0AAE8BIG8</accession>
<keyword evidence="1" id="KW-1133">Transmembrane helix</keyword>
<reference evidence="2" key="1">
    <citation type="journal article" date="2021" name="Viruses">
        <title>Novel Viruses That Lyse Plant and Human Strains of Kosakonia cowanii.</title>
        <authorList>
            <person name="Petrzik K."/>
            <person name="Brazdova S."/>
            <person name="Krawczyk K."/>
        </authorList>
    </citation>
    <scope>NUCLEOTIDE SEQUENCE</scope>
</reference>
<keyword evidence="3" id="KW-1185">Reference proteome</keyword>
<protein>
    <submittedName>
        <fullName evidence="2">Cardiolipin synthetase</fullName>
    </submittedName>
</protein>
<keyword evidence="1" id="KW-0812">Transmembrane</keyword>
<dbReference type="RefSeq" id="YP_010658811.1">
    <property type="nucleotide sequence ID" value="NC_070861.1"/>
</dbReference>
<name>A0AAE8BIG8_9CAUD</name>
<feature type="transmembrane region" description="Helical" evidence="1">
    <location>
        <begin position="76"/>
        <end position="94"/>
    </location>
</feature>
<evidence type="ECO:0000256" key="1">
    <source>
        <dbReference type="SAM" id="Phobius"/>
    </source>
</evidence>
<evidence type="ECO:0000313" key="2">
    <source>
        <dbReference type="EMBL" id="QYN79824.1"/>
    </source>
</evidence>
<dbReference type="Proteomes" id="UP000828444">
    <property type="component" value="Segment"/>
</dbReference>
<keyword evidence="1" id="KW-0472">Membrane</keyword>
<organism evidence="2 3">
    <name type="scientific">Kosakonia phage Kc283</name>
    <dbReference type="NCBI Taxonomy" id="2863195"/>
    <lineage>
        <taxon>Viruses</taxon>
        <taxon>Duplodnaviria</taxon>
        <taxon>Heunggongvirae</taxon>
        <taxon>Uroviricota</taxon>
        <taxon>Caudoviricetes</taxon>
        <taxon>Schitoviridae</taxon>
        <taxon>Cbunavirus</taxon>
        <taxon>Cbunavirus Kc283</taxon>
    </lineage>
</organism>
<dbReference type="EMBL" id="MZ348421">
    <property type="protein sequence ID" value="QYN79824.1"/>
    <property type="molecule type" value="Genomic_DNA"/>
</dbReference>
<evidence type="ECO:0000313" key="3">
    <source>
        <dbReference type="Proteomes" id="UP000828444"/>
    </source>
</evidence>
<sequence length="137" mass="14602">MSTTSIVATTAAINASVQASVAAQQASEANVTACMGYMSAFKAQGATVQEARQYSKCVRLVYPEPAGFTVKISGKALVATCMLAVIVAILLGLYKRSKDRGWIETSWVEILLLFPIMGVVAWAIGWAAYVGIIYLMS</sequence>
<feature type="transmembrane region" description="Helical" evidence="1">
    <location>
        <begin position="106"/>
        <end position="136"/>
    </location>
</feature>